<organism evidence="4 5">
    <name type="scientific">Mesorhizobium plurifarium</name>
    <dbReference type="NCBI Taxonomy" id="69974"/>
    <lineage>
        <taxon>Bacteria</taxon>
        <taxon>Pseudomonadati</taxon>
        <taxon>Pseudomonadota</taxon>
        <taxon>Alphaproteobacteria</taxon>
        <taxon>Hyphomicrobiales</taxon>
        <taxon>Phyllobacteriaceae</taxon>
        <taxon>Mesorhizobium</taxon>
    </lineage>
</organism>
<dbReference type="PANTHER" id="PTHR30006:SF25">
    <property type="entry name" value="PHOSPHOGLYCERATE TRANSPORT REGULATORY PROTEIN PGTC"/>
    <property type="match status" value="1"/>
</dbReference>
<feature type="chain" id="PRO_5001855378" evidence="3">
    <location>
        <begin position="38"/>
        <end position="368"/>
    </location>
</feature>
<dbReference type="InterPro" id="IPR006059">
    <property type="entry name" value="SBP"/>
</dbReference>
<dbReference type="Proteomes" id="UP000046373">
    <property type="component" value="Unassembled WGS sequence"/>
</dbReference>
<proteinExistence type="predicted"/>
<protein>
    <submittedName>
        <fullName evidence="4">ABC-type Fe3+ transport system, periplasmic component</fullName>
    </submittedName>
</protein>
<feature type="signal peptide" evidence="3">
    <location>
        <begin position="1"/>
        <end position="37"/>
    </location>
</feature>
<evidence type="ECO:0000256" key="3">
    <source>
        <dbReference type="SAM" id="SignalP"/>
    </source>
</evidence>
<evidence type="ECO:0000256" key="2">
    <source>
        <dbReference type="ARBA" id="ARBA00022764"/>
    </source>
</evidence>
<dbReference type="GO" id="GO:0030288">
    <property type="term" value="C:outer membrane-bounded periplasmic space"/>
    <property type="evidence" value="ECO:0007669"/>
    <property type="project" value="TreeGrafter"/>
</dbReference>
<evidence type="ECO:0000313" key="4">
    <source>
        <dbReference type="EMBL" id="CDX35665.1"/>
    </source>
</evidence>
<evidence type="ECO:0000313" key="5">
    <source>
        <dbReference type="Proteomes" id="UP000046373"/>
    </source>
</evidence>
<dbReference type="Gene3D" id="3.40.190.10">
    <property type="entry name" value="Periplasmic binding protein-like II"/>
    <property type="match status" value="2"/>
</dbReference>
<accession>A0A090EVX6</accession>
<gene>
    <name evidence="4" type="ORF">MPLDJ20_20277</name>
</gene>
<sequence>MNGRNHGRSEMKHTAVSRLSGCSALVCVTLAMSPANAQDASLIDAAKKEGTVTIYTSTDAAQAQALLDAFTAKYGIKIAYNDVGTNGAYNQVISESAAGQVTADVVWTSAMDLQMTLVKDGYAVPFKSVEAGNIPSWANYQDTLYATTIEPIGMIYNTTALKEDRIPKTRADLIKFLQENQAELKGKVATFDPEKSGTGFLHHTNDARQTSNFWDLAKALGADGVKTYSSSGSMKETVVSGENVLAINIIGSYALDWVKETPNLGVAFGSDYTAAFSRLALISKGAPHPNAAKLFVDFTLSKEGQEALASGGLPSVREDVTSGLNIKTLNEKVGGGLKPIAVDEGLLEYMDPAKRVQFFNDWKAAIAG</sequence>
<keyword evidence="1 3" id="KW-0732">Signal</keyword>
<dbReference type="EMBL" id="CCNB01000012">
    <property type="protein sequence ID" value="CDX35665.1"/>
    <property type="molecule type" value="Genomic_DNA"/>
</dbReference>
<keyword evidence="2" id="KW-0574">Periplasm</keyword>
<evidence type="ECO:0000256" key="1">
    <source>
        <dbReference type="ARBA" id="ARBA00022729"/>
    </source>
</evidence>
<dbReference type="AlphaFoldDB" id="A0A090EVX6"/>
<dbReference type="PANTHER" id="PTHR30006">
    <property type="entry name" value="THIAMINE-BINDING PERIPLASMIC PROTEIN-RELATED"/>
    <property type="match status" value="1"/>
</dbReference>
<dbReference type="Pfam" id="PF13416">
    <property type="entry name" value="SBP_bac_8"/>
    <property type="match status" value="1"/>
</dbReference>
<name>A0A090EVX6_MESPL</name>
<dbReference type="SUPFAM" id="SSF53850">
    <property type="entry name" value="Periplasmic binding protein-like II"/>
    <property type="match status" value="1"/>
</dbReference>
<reference evidence="4 5" key="1">
    <citation type="submission" date="2014-08" db="EMBL/GenBank/DDBJ databases">
        <authorList>
            <person name="Moulin Lionel"/>
        </authorList>
    </citation>
    <scope>NUCLEOTIDE SEQUENCE [LARGE SCALE GENOMIC DNA]</scope>
</reference>